<evidence type="ECO:0000256" key="4">
    <source>
        <dbReference type="ARBA" id="ARBA00022645"/>
    </source>
</evidence>
<evidence type="ECO:0000256" key="7">
    <source>
        <dbReference type="ARBA" id="ARBA00022801"/>
    </source>
</evidence>
<evidence type="ECO:0000256" key="9">
    <source>
        <dbReference type="ARBA" id="ARBA00055847"/>
    </source>
</evidence>
<comment type="similarity">
    <text evidence="2 10">Belongs to the peptidase S10 family.</text>
</comment>
<keyword evidence="5 10" id="KW-0645">Protease</keyword>
<evidence type="ECO:0000256" key="1">
    <source>
        <dbReference type="ARBA" id="ARBA00004613"/>
    </source>
</evidence>
<keyword evidence="3" id="KW-0964">Secreted</keyword>
<dbReference type="SUPFAM" id="SSF53474">
    <property type="entry name" value="alpha/beta-Hydrolases"/>
    <property type="match status" value="1"/>
</dbReference>
<dbReference type="Proteomes" id="UP000007264">
    <property type="component" value="Unassembled WGS sequence"/>
</dbReference>
<evidence type="ECO:0000313" key="11">
    <source>
        <dbReference type="EMBL" id="EIE20218.1"/>
    </source>
</evidence>
<evidence type="ECO:0000256" key="8">
    <source>
        <dbReference type="ARBA" id="ARBA00023180"/>
    </source>
</evidence>
<feature type="chain" id="PRO_5006525653" description="Carboxypeptidase" evidence="10">
    <location>
        <begin position="20"/>
        <end position="458"/>
    </location>
</feature>
<feature type="signal peptide" evidence="10">
    <location>
        <begin position="1"/>
        <end position="19"/>
    </location>
</feature>
<dbReference type="PANTHER" id="PTHR11802:SF3">
    <property type="entry name" value="RETINOID-INDUCIBLE SERINE CARBOXYPEPTIDASE"/>
    <property type="match status" value="1"/>
</dbReference>
<keyword evidence="4 10" id="KW-0121">Carboxypeptidase</keyword>
<keyword evidence="8" id="KW-0325">Glycoprotein</keyword>
<dbReference type="EMBL" id="AGSI01000016">
    <property type="protein sequence ID" value="EIE20218.1"/>
    <property type="molecule type" value="Genomic_DNA"/>
</dbReference>
<dbReference type="eggNOG" id="KOG1283">
    <property type="taxonomic scope" value="Eukaryota"/>
</dbReference>
<dbReference type="InterPro" id="IPR018202">
    <property type="entry name" value="Ser_caboxypep_ser_AS"/>
</dbReference>
<sequence>MKSWAIVGLCAVLCRIVSCSTGAIDHSIVKSRGDFGYVEVRSGAHMFWWLEPFAGERSDINEDTPLVIWLQGGPGASGTGYGNFQEVGPYDVGWKPRKHSWVQKASILFVDNPVGTGFSYVENGTNFTHNNAEIAADLLTFLKKFLHKKTEYIDTPLHIVSESYGGKMAAGFARAIVDAQAREDLKLNFRGVALGDSWISPVDYVLAWTPFLKAWSLLEDAALSNVSQVALRTQQAVGNGNLTGATALWALLEETISNATDNVDWYNALLHNVDGEESSVWLTAALPENGVAASARRLLARYHNDALAEFMNGSVRKHVGIIPGNVSWGAQSAKVFDELSGDFMVDVVGVVDGLLESGVPVTVYSGQLDLICCTLGTDAWMDQLKWKGAADFKAASSQPFYVKGHRPQTAGFFKAHKNLAMYIVLNAGHMIPSDQPKAALQMLDHILHRQRRTEVSVA</sequence>
<organism evidence="11 12">
    <name type="scientific">Coccomyxa subellipsoidea (strain C-169)</name>
    <name type="common">Green microalga</name>
    <dbReference type="NCBI Taxonomy" id="574566"/>
    <lineage>
        <taxon>Eukaryota</taxon>
        <taxon>Viridiplantae</taxon>
        <taxon>Chlorophyta</taxon>
        <taxon>core chlorophytes</taxon>
        <taxon>Trebouxiophyceae</taxon>
        <taxon>Trebouxiophyceae incertae sedis</taxon>
        <taxon>Coccomyxaceae</taxon>
        <taxon>Coccomyxa</taxon>
        <taxon>Coccomyxa subellipsoidea</taxon>
    </lineage>
</organism>
<dbReference type="PRINTS" id="PR00724">
    <property type="entry name" value="CRBOXYPTASEC"/>
</dbReference>
<evidence type="ECO:0000256" key="10">
    <source>
        <dbReference type="RuleBase" id="RU361156"/>
    </source>
</evidence>
<dbReference type="RefSeq" id="XP_005644762.1">
    <property type="nucleotide sequence ID" value="XM_005644705.1"/>
</dbReference>
<evidence type="ECO:0000256" key="2">
    <source>
        <dbReference type="ARBA" id="ARBA00009431"/>
    </source>
</evidence>
<reference evidence="11 12" key="1">
    <citation type="journal article" date="2012" name="Genome Biol.">
        <title>The genome of the polar eukaryotic microalga coccomyxa subellipsoidea reveals traits of cold adaptation.</title>
        <authorList>
            <person name="Blanc G."/>
            <person name="Agarkova I."/>
            <person name="Grimwood J."/>
            <person name="Kuo A."/>
            <person name="Brueggeman A."/>
            <person name="Dunigan D."/>
            <person name="Gurnon J."/>
            <person name="Ladunga I."/>
            <person name="Lindquist E."/>
            <person name="Lucas S."/>
            <person name="Pangilinan J."/>
            <person name="Proschold T."/>
            <person name="Salamov A."/>
            <person name="Schmutz J."/>
            <person name="Weeks D."/>
            <person name="Yamada T."/>
            <person name="Claverie J.M."/>
            <person name="Grigoriev I."/>
            <person name="Van Etten J."/>
            <person name="Lomsadze A."/>
            <person name="Borodovsky M."/>
        </authorList>
    </citation>
    <scope>NUCLEOTIDE SEQUENCE [LARGE SCALE GENOMIC DNA]</scope>
    <source>
        <strain evidence="11 12">C-169</strain>
    </source>
</reference>
<dbReference type="KEGG" id="csl:COCSUDRAFT_18869"/>
<dbReference type="OrthoDB" id="443318at2759"/>
<comment type="subcellular location">
    <subcellularLocation>
        <location evidence="1">Secreted</location>
    </subcellularLocation>
</comment>
<protein>
    <recommendedName>
        <fullName evidence="10">Carboxypeptidase</fullName>
        <ecNumber evidence="10">3.4.16.-</ecNumber>
    </recommendedName>
</protein>
<keyword evidence="6 10" id="KW-0732">Signal</keyword>
<dbReference type="InterPro" id="IPR029058">
    <property type="entry name" value="AB_hydrolase_fold"/>
</dbReference>
<dbReference type="Gene3D" id="3.40.50.1820">
    <property type="entry name" value="alpha/beta hydrolase"/>
    <property type="match status" value="1"/>
</dbReference>
<dbReference type="PANTHER" id="PTHR11802">
    <property type="entry name" value="SERINE PROTEASE FAMILY S10 SERINE CARBOXYPEPTIDASE"/>
    <property type="match status" value="1"/>
</dbReference>
<dbReference type="EC" id="3.4.16.-" evidence="10"/>
<dbReference type="GO" id="GO:0004185">
    <property type="term" value="F:serine-type carboxypeptidase activity"/>
    <property type="evidence" value="ECO:0007669"/>
    <property type="project" value="UniProtKB-UniRule"/>
</dbReference>
<name>I0YP99_COCSC</name>
<keyword evidence="7 10" id="KW-0378">Hydrolase</keyword>
<evidence type="ECO:0000313" key="12">
    <source>
        <dbReference type="Proteomes" id="UP000007264"/>
    </source>
</evidence>
<comment type="caution">
    <text evidence="11">The sequence shown here is derived from an EMBL/GenBank/DDBJ whole genome shotgun (WGS) entry which is preliminary data.</text>
</comment>
<dbReference type="GO" id="GO:0005576">
    <property type="term" value="C:extracellular region"/>
    <property type="evidence" value="ECO:0007669"/>
    <property type="project" value="UniProtKB-SubCell"/>
</dbReference>
<evidence type="ECO:0000256" key="3">
    <source>
        <dbReference type="ARBA" id="ARBA00022525"/>
    </source>
</evidence>
<evidence type="ECO:0000256" key="5">
    <source>
        <dbReference type="ARBA" id="ARBA00022670"/>
    </source>
</evidence>
<gene>
    <name evidence="11" type="ORF">COCSUDRAFT_18869</name>
</gene>
<dbReference type="FunFam" id="3.40.50.1820:FF:000075">
    <property type="entry name" value="Carboxypeptidase"/>
    <property type="match status" value="1"/>
</dbReference>
<evidence type="ECO:0000256" key="6">
    <source>
        <dbReference type="ARBA" id="ARBA00022729"/>
    </source>
</evidence>
<proteinExistence type="inferred from homology"/>
<dbReference type="PROSITE" id="PS00131">
    <property type="entry name" value="CARBOXYPEPT_SER_SER"/>
    <property type="match status" value="1"/>
</dbReference>
<dbReference type="InterPro" id="IPR001563">
    <property type="entry name" value="Peptidase_S10"/>
</dbReference>
<accession>I0YP99</accession>
<keyword evidence="12" id="KW-1185">Reference proteome</keyword>
<dbReference type="AlphaFoldDB" id="I0YP99"/>
<dbReference type="Pfam" id="PF00450">
    <property type="entry name" value="Peptidase_S10"/>
    <property type="match status" value="1"/>
</dbReference>
<comment type="function">
    <text evidence="9">May be involved in vascular wall and kidney homeostasis.</text>
</comment>
<dbReference type="GO" id="GO:0006508">
    <property type="term" value="P:proteolysis"/>
    <property type="evidence" value="ECO:0007669"/>
    <property type="project" value="UniProtKB-KW"/>
</dbReference>
<dbReference type="GeneID" id="17038194"/>